<feature type="compositionally biased region" description="Polar residues" evidence="1">
    <location>
        <begin position="76"/>
        <end position="96"/>
    </location>
</feature>
<dbReference type="EMBL" id="BQNB010018257">
    <property type="protein sequence ID" value="GJT72431.1"/>
    <property type="molecule type" value="Genomic_DNA"/>
</dbReference>
<organism evidence="2 3">
    <name type="scientific">Tanacetum coccineum</name>
    <dbReference type="NCBI Taxonomy" id="301880"/>
    <lineage>
        <taxon>Eukaryota</taxon>
        <taxon>Viridiplantae</taxon>
        <taxon>Streptophyta</taxon>
        <taxon>Embryophyta</taxon>
        <taxon>Tracheophyta</taxon>
        <taxon>Spermatophyta</taxon>
        <taxon>Magnoliopsida</taxon>
        <taxon>eudicotyledons</taxon>
        <taxon>Gunneridae</taxon>
        <taxon>Pentapetalae</taxon>
        <taxon>asterids</taxon>
        <taxon>campanulids</taxon>
        <taxon>Asterales</taxon>
        <taxon>Asteraceae</taxon>
        <taxon>Asteroideae</taxon>
        <taxon>Anthemideae</taxon>
        <taxon>Anthemidinae</taxon>
        <taxon>Tanacetum</taxon>
    </lineage>
</organism>
<name>A0ABQ5GB65_9ASTR</name>
<evidence type="ECO:0000313" key="3">
    <source>
        <dbReference type="Proteomes" id="UP001151760"/>
    </source>
</evidence>
<keyword evidence="3" id="KW-1185">Reference proteome</keyword>
<feature type="compositionally biased region" description="Basic and acidic residues" evidence="1">
    <location>
        <begin position="112"/>
        <end position="137"/>
    </location>
</feature>
<feature type="compositionally biased region" description="Basic and acidic residues" evidence="1">
    <location>
        <begin position="54"/>
        <end position="74"/>
    </location>
</feature>
<reference evidence="2" key="2">
    <citation type="submission" date="2022-01" db="EMBL/GenBank/DDBJ databases">
        <authorList>
            <person name="Yamashiro T."/>
            <person name="Shiraishi A."/>
            <person name="Satake H."/>
            <person name="Nakayama K."/>
        </authorList>
    </citation>
    <scope>NUCLEOTIDE SEQUENCE</scope>
</reference>
<proteinExistence type="predicted"/>
<reference evidence="2" key="1">
    <citation type="journal article" date="2022" name="Int. J. Mol. Sci.">
        <title>Draft Genome of Tanacetum Coccineum: Genomic Comparison of Closely Related Tanacetum-Family Plants.</title>
        <authorList>
            <person name="Yamashiro T."/>
            <person name="Shiraishi A."/>
            <person name="Nakayama K."/>
            <person name="Satake H."/>
        </authorList>
    </citation>
    <scope>NUCLEOTIDE SEQUENCE</scope>
</reference>
<dbReference type="Proteomes" id="UP001151760">
    <property type="component" value="Unassembled WGS sequence"/>
</dbReference>
<sequence>MATRKPTAKEGGKKKTAPPAVKKVCKGKRSDHLVDEEDEEPQPASEPQVEDDEYKFQRVVEGKGKGIASDELRRTPVTQDTSTGPSAQPQDDTSANVVRDTPSPADAETGADTEKSTSKADTKIFYNDEEHGEEVSHTVDLKDRTVELDEGQAGLDPSKTLKSLPPPECVLMEEDQLDQTLDKHTTEEHVHIENPLSSSGTLSSMKNLDDAFTFGDQFLNNKPTEEEPCKANMETKVESMETIPIH</sequence>
<evidence type="ECO:0000256" key="1">
    <source>
        <dbReference type="SAM" id="MobiDB-lite"/>
    </source>
</evidence>
<feature type="region of interest" description="Disordered" evidence="1">
    <location>
        <begin position="1"/>
        <end position="137"/>
    </location>
</feature>
<gene>
    <name evidence="2" type="ORF">Tco_1031717</name>
</gene>
<protein>
    <submittedName>
        <fullName evidence="2">Uncharacterized protein</fullName>
    </submittedName>
</protein>
<accession>A0ABQ5GB65</accession>
<comment type="caution">
    <text evidence="2">The sequence shown here is derived from an EMBL/GenBank/DDBJ whole genome shotgun (WGS) entry which is preliminary data.</text>
</comment>
<evidence type="ECO:0000313" key="2">
    <source>
        <dbReference type="EMBL" id="GJT72431.1"/>
    </source>
</evidence>